<dbReference type="GO" id="GO:0016226">
    <property type="term" value="P:iron-sulfur cluster assembly"/>
    <property type="evidence" value="ECO:0007669"/>
    <property type="project" value="UniProtKB-UniRule"/>
</dbReference>
<organism evidence="1 2">
    <name type="scientific">Parasutterella excrementihominis</name>
    <dbReference type="NCBI Taxonomy" id="487175"/>
    <lineage>
        <taxon>Bacteria</taxon>
        <taxon>Pseudomonadati</taxon>
        <taxon>Pseudomonadota</taxon>
        <taxon>Betaproteobacteria</taxon>
        <taxon>Burkholderiales</taxon>
        <taxon>Sutterellaceae</taxon>
        <taxon>Parasutterella</taxon>
    </lineage>
</organism>
<dbReference type="GeneID" id="43348952"/>
<comment type="caution">
    <text evidence="1">The sequence shown here is derived from an EMBL/GenBank/DDBJ whole genome shotgun (WGS) entry which is preliminary data.</text>
</comment>
<dbReference type="RefSeq" id="WP_008864336.1">
    <property type="nucleotide sequence ID" value="NZ_CAKVUT010000046.1"/>
</dbReference>
<dbReference type="PANTHER" id="PTHR37532:SF1">
    <property type="entry name" value="PROTEIN ISCX"/>
    <property type="match status" value="1"/>
</dbReference>
<dbReference type="Pfam" id="PF04384">
    <property type="entry name" value="Fe-S_assembly"/>
    <property type="match status" value="1"/>
</dbReference>
<proteinExistence type="predicted"/>
<evidence type="ECO:0000313" key="2">
    <source>
        <dbReference type="Proteomes" id="UP000462362"/>
    </source>
</evidence>
<name>A0A6I3RZS9_9BURK</name>
<dbReference type="EMBL" id="WNCL01000008">
    <property type="protein sequence ID" value="MTU42793.1"/>
    <property type="molecule type" value="Genomic_DNA"/>
</dbReference>
<reference evidence="1 2" key="1">
    <citation type="journal article" date="2019" name="Nat. Med.">
        <title>A library of human gut bacterial isolates paired with longitudinal multiomics data enables mechanistic microbiome research.</title>
        <authorList>
            <person name="Poyet M."/>
            <person name="Groussin M."/>
            <person name="Gibbons S.M."/>
            <person name="Avila-Pacheco J."/>
            <person name="Jiang X."/>
            <person name="Kearney S.M."/>
            <person name="Perrotta A.R."/>
            <person name="Berdy B."/>
            <person name="Zhao S."/>
            <person name="Lieberman T.D."/>
            <person name="Swanson P.K."/>
            <person name="Smith M."/>
            <person name="Roesemann S."/>
            <person name="Alexander J.E."/>
            <person name="Rich S.A."/>
            <person name="Livny J."/>
            <person name="Vlamakis H."/>
            <person name="Clish C."/>
            <person name="Bullock K."/>
            <person name="Deik A."/>
            <person name="Scott J."/>
            <person name="Pierce K.A."/>
            <person name="Xavier R.J."/>
            <person name="Alm E.J."/>
        </authorList>
    </citation>
    <scope>NUCLEOTIDE SEQUENCE [LARGE SCALE GENOMIC DNA]</scope>
    <source>
        <strain evidence="1 2">BIOML-A2</strain>
    </source>
</reference>
<gene>
    <name evidence="1" type="primary">iscX</name>
    <name evidence="1" type="ORF">GMD42_03965</name>
</gene>
<dbReference type="SUPFAM" id="SSF140319">
    <property type="entry name" value="IscX-like"/>
    <property type="match status" value="1"/>
</dbReference>
<dbReference type="GO" id="GO:0005829">
    <property type="term" value="C:cytosol"/>
    <property type="evidence" value="ECO:0007669"/>
    <property type="project" value="TreeGrafter"/>
</dbReference>
<dbReference type="AlphaFoldDB" id="A0A6I3RZS9"/>
<dbReference type="PIRSF" id="PIRSF039003">
    <property type="entry name" value="IscX"/>
    <property type="match status" value="1"/>
</dbReference>
<sequence>MKLTWKDPRAIAEELYDENPDLDPLTISFEKMHAMIVALPDFDDDPEASNEKILEAILVAWMDERD</sequence>
<dbReference type="GO" id="GO:0008198">
    <property type="term" value="F:ferrous iron binding"/>
    <property type="evidence" value="ECO:0007669"/>
    <property type="project" value="TreeGrafter"/>
</dbReference>
<protein>
    <submittedName>
        <fullName evidence="1">Fe-S cluster assembly protein IscX</fullName>
    </submittedName>
</protein>
<dbReference type="Proteomes" id="UP000462362">
    <property type="component" value="Unassembled WGS sequence"/>
</dbReference>
<evidence type="ECO:0000313" key="1">
    <source>
        <dbReference type="EMBL" id="MTU42793.1"/>
    </source>
</evidence>
<dbReference type="InterPro" id="IPR036762">
    <property type="entry name" value="IscX-like_sf"/>
</dbReference>
<dbReference type="PANTHER" id="PTHR37532">
    <property type="entry name" value="PROTEIN ISCX"/>
    <property type="match status" value="1"/>
</dbReference>
<accession>A0A6I3RZS9</accession>
<dbReference type="NCBIfam" id="TIGR03412">
    <property type="entry name" value="iscX_yfhJ"/>
    <property type="match status" value="1"/>
</dbReference>
<dbReference type="InterPro" id="IPR007479">
    <property type="entry name" value="ISC_FeS_clus_asmbl_IscsX"/>
</dbReference>
<dbReference type="Gene3D" id="1.10.10.600">
    <property type="entry name" value="IscX-like"/>
    <property type="match status" value="1"/>
</dbReference>